<name>A0ABU4ULD0_9GAMM</name>
<dbReference type="InterPro" id="IPR000878">
    <property type="entry name" value="4pyrrol_Mease"/>
</dbReference>
<dbReference type="InterPro" id="IPR014777">
    <property type="entry name" value="4pyrrole_Mease_sub1"/>
</dbReference>
<dbReference type="InterPro" id="IPR006365">
    <property type="entry name" value="Cbl_synth_CobL"/>
</dbReference>
<protein>
    <submittedName>
        <fullName evidence="7">Precorrin-6y C5,15-methyltransferase (Decarboxylating) subunit CbiE</fullName>
    </submittedName>
</protein>
<keyword evidence="5" id="KW-0949">S-adenosyl-L-methionine</keyword>
<dbReference type="Gene3D" id="3.40.1010.10">
    <property type="entry name" value="Cobalt-precorrin-4 Transmethylase, Domain 1"/>
    <property type="match status" value="1"/>
</dbReference>
<keyword evidence="2" id="KW-0169">Cobalamin biosynthesis</keyword>
<dbReference type="Pfam" id="PF00590">
    <property type="entry name" value="TP_methylase"/>
    <property type="match status" value="1"/>
</dbReference>
<dbReference type="PIRSF" id="PIRSF036428">
    <property type="entry name" value="CobL"/>
    <property type="match status" value="1"/>
</dbReference>
<dbReference type="InterPro" id="IPR035996">
    <property type="entry name" value="4pyrrol_Methylase_sf"/>
</dbReference>
<keyword evidence="4" id="KW-0808">Transferase</keyword>
<dbReference type="EMBL" id="JAXARY010000029">
    <property type="protein sequence ID" value="MDX8129971.1"/>
    <property type="molecule type" value="Genomic_DNA"/>
</dbReference>
<evidence type="ECO:0000256" key="5">
    <source>
        <dbReference type="ARBA" id="ARBA00022691"/>
    </source>
</evidence>
<evidence type="ECO:0000313" key="7">
    <source>
        <dbReference type="EMBL" id="MDX8129971.1"/>
    </source>
</evidence>
<dbReference type="NCBIfam" id="TIGR02467">
    <property type="entry name" value="CbiE"/>
    <property type="match status" value="1"/>
</dbReference>
<dbReference type="CDD" id="cd11644">
    <property type="entry name" value="Precorrin-6Y-MT"/>
    <property type="match status" value="1"/>
</dbReference>
<evidence type="ECO:0000313" key="8">
    <source>
        <dbReference type="Proteomes" id="UP001284537"/>
    </source>
</evidence>
<evidence type="ECO:0000256" key="4">
    <source>
        <dbReference type="ARBA" id="ARBA00022679"/>
    </source>
</evidence>
<dbReference type="InterPro" id="IPR012818">
    <property type="entry name" value="CbiE"/>
</dbReference>
<dbReference type="SUPFAM" id="SSF53335">
    <property type="entry name" value="S-adenosyl-L-methionine-dependent methyltransferases"/>
    <property type="match status" value="1"/>
</dbReference>
<accession>A0ABU4ULD0</accession>
<dbReference type="PANTHER" id="PTHR43182">
    <property type="entry name" value="COBALT-PRECORRIN-6B C(15)-METHYLTRANSFERASE (DECARBOXYLATING)"/>
    <property type="match status" value="1"/>
</dbReference>
<proteinExistence type="predicted"/>
<gene>
    <name evidence="7" type="primary">cbiE</name>
    <name evidence="7" type="ORF">QLH52_21950</name>
</gene>
<reference evidence="7 8" key="1">
    <citation type="submission" date="2023-11" db="EMBL/GenBank/DDBJ databases">
        <authorList>
            <person name="Ouyang M.-Y."/>
        </authorList>
    </citation>
    <scope>NUCLEOTIDE SEQUENCE [LARGE SCALE GENOMIC DNA]</scope>
    <source>
        <strain evidence="7 8">OY6</strain>
    </source>
</reference>
<comment type="pathway">
    <text evidence="1">Cofactor biosynthesis; adenosylcobalamin biosynthesis.</text>
</comment>
<dbReference type="InterPro" id="IPR050714">
    <property type="entry name" value="Cobalamin_biosynth_MTase"/>
</dbReference>
<evidence type="ECO:0000259" key="6">
    <source>
        <dbReference type="Pfam" id="PF00590"/>
    </source>
</evidence>
<keyword evidence="8" id="KW-1185">Reference proteome</keyword>
<feature type="domain" description="Tetrapyrrole methylase" evidence="6">
    <location>
        <begin position="6"/>
        <end position="201"/>
    </location>
</feature>
<dbReference type="NCBIfam" id="TIGR02469">
    <property type="entry name" value="CbiT"/>
    <property type="match status" value="1"/>
</dbReference>
<dbReference type="PANTHER" id="PTHR43182:SF1">
    <property type="entry name" value="COBALT-PRECORRIN-7 C(5)-METHYLTRANSFERASE"/>
    <property type="match status" value="1"/>
</dbReference>
<sequence>MQAMCSFIGVLDNGVASLSQEALQVLREAKHVIAGSRLLATLAKDITQARHYDLTGQLKQVPDWINAALAQNEAVAVLATGDPLCHGIAGFLAGKLEPNRLRILPNLSTLQLAFAELKLSWQTADIVSVHSKDAGEWRCGATPEHGLYELAQRCRQHDLLAILTSPDNTPARIARMLQIEGMADRFQVAIAALLTQPEQQVSGWLSCAEAAKSDYPDPNVVILKRTTPQPFPVLFGLPDDSFSQRKPEKGLITKREVRAVSLARMQLTRRSIVWDIGAGSGSVGLEAARLCSEGHVFAIEKNTDDIANVEQNQAAWGISNYSFMHGKAPQFLDTWPDPDAVFIGGSGGELVELIALCLGRLRPAGWLVMNFVTLENLSTAVETLKQLGADWDVCQIQASRSSPILAMHRMQAENPVWIVSATHSLQPISSGHDEH</sequence>
<dbReference type="SUPFAM" id="SSF53790">
    <property type="entry name" value="Tetrapyrrole methylase"/>
    <property type="match status" value="1"/>
</dbReference>
<dbReference type="InterPro" id="IPR014008">
    <property type="entry name" value="Cbl_synth_MTase_CbiT"/>
</dbReference>
<dbReference type="InterPro" id="IPR029063">
    <property type="entry name" value="SAM-dependent_MTases_sf"/>
</dbReference>
<evidence type="ECO:0000256" key="3">
    <source>
        <dbReference type="ARBA" id="ARBA00022603"/>
    </source>
</evidence>
<dbReference type="Proteomes" id="UP001284537">
    <property type="component" value="Unassembled WGS sequence"/>
</dbReference>
<evidence type="ECO:0000256" key="1">
    <source>
        <dbReference type="ARBA" id="ARBA00004953"/>
    </source>
</evidence>
<dbReference type="CDD" id="cd02440">
    <property type="entry name" value="AdoMet_MTases"/>
    <property type="match status" value="1"/>
</dbReference>
<dbReference type="RefSeq" id="WP_319962949.1">
    <property type="nucleotide sequence ID" value="NZ_JAXARY010000029.1"/>
</dbReference>
<dbReference type="Gene3D" id="3.40.50.150">
    <property type="entry name" value="Vaccinia Virus protein VP39"/>
    <property type="match status" value="1"/>
</dbReference>
<organism evidence="7 8">
    <name type="scientific">Methylomonas defluvii</name>
    <dbReference type="NCBI Taxonomy" id="3045149"/>
    <lineage>
        <taxon>Bacteria</taxon>
        <taxon>Pseudomonadati</taxon>
        <taxon>Pseudomonadota</taxon>
        <taxon>Gammaproteobacteria</taxon>
        <taxon>Methylococcales</taxon>
        <taxon>Methylococcaceae</taxon>
        <taxon>Methylomonas</taxon>
    </lineage>
</organism>
<evidence type="ECO:0000256" key="2">
    <source>
        <dbReference type="ARBA" id="ARBA00022573"/>
    </source>
</evidence>
<keyword evidence="3" id="KW-0489">Methyltransferase</keyword>
<comment type="caution">
    <text evidence="7">The sequence shown here is derived from an EMBL/GenBank/DDBJ whole genome shotgun (WGS) entry which is preliminary data.</text>
</comment>